<comment type="similarity">
    <text evidence="3">Belongs to the SHOC2 family.</text>
</comment>
<gene>
    <name evidence="5" type="ORF">Cni_G24340</name>
</gene>
<dbReference type="SMART" id="SM00369">
    <property type="entry name" value="LRR_TYP"/>
    <property type="match status" value="2"/>
</dbReference>
<dbReference type="InterPro" id="IPR001611">
    <property type="entry name" value="Leu-rich_rpt"/>
</dbReference>
<keyword evidence="1" id="KW-0433">Leucine-rich repeat</keyword>
<organism evidence="5 6">
    <name type="scientific">Canna indica</name>
    <name type="common">Indian-shot</name>
    <dbReference type="NCBI Taxonomy" id="4628"/>
    <lineage>
        <taxon>Eukaryota</taxon>
        <taxon>Viridiplantae</taxon>
        <taxon>Streptophyta</taxon>
        <taxon>Embryophyta</taxon>
        <taxon>Tracheophyta</taxon>
        <taxon>Spermatophyta</taxon>
        <taxon>Magnoliopsida</taxon>
        <taxon>Liliopsida</taxon>
        <taxon>Zingiberales</taxon>
        <taxon>Cannaceae</taxon>
        <taxon>Canna</taxon>
    </lineage>
</organism>
<dbReference type="PANTHER" id="PTHR48051">
    <property type="match status" value="1"/>
</dbReference>
<evidence type="ECO:0000256" key="4">
    <source>
        <dbReference type="ARBA" id="ARBA00037519"/>
    </source>
</evidence>
<evidence type="ECO:0000256" key="1">
    <source>
        <dbReference type="ARBA" id="ARBA00022614"/>
    </source>
</evidence>
<evidence type="ECO:0000256" key="3">
    <source>
        <dbReference type="ARBA" id="ARBA00023786"/>
    </source>
</evidence>
<comment type="function">
    <text evidence="4">Leucine-rich repeat protein that likely mediates protein interactions, possibly in the context of signal transduction.</text>
</comment>
<sequence>MNRPPTSRWSKSETALLYELSLLNISRNKLKSLPESIGGCISLEELQADGNLIKQLPSSVCTLVHLKFLSLNNNLIRQLPENLLKDCKALQNVSVHDNPISMDQFQQMGGFEEFEERRKKKYDKQIDSNVMMSSKGLDEGIDNDIHHFVATITAVGIAPFITS</sequence>
<dbReference type="InterPro" id="IPR003591">
    <property type="entry name" value="Leu-rich_rpt_typical-subtyp"/>
</dbReference>
<dbReference type="Pfam" id="PF00560">
    <property type="entry name" value="LRR_1"/>
    <property type="match status" value="1"/>
</dbReference>
<accession>A0AAQ3KVP3</accession>
<evidence type="ECO:0000256" key="2">
    <source>
        <dbReference type="ARBA" id="ARBA00022737"/>
    </source>
</evidence>
<proteinExistence type="inferred from homology"/>
<dbReference type="EMBL" id="CP136896">
    <property type="protein sequence ID" value="WOL15559.1"/>
    <property type="molecule type" value="Genomic_DNA"/>
</dbReference>
<dbReference type="PANTHER" id="PTHR48051:SF1">
    <property type="entry name" value="RAS SUPPRESSOR PROTEIN 1"/>
    <property type="match status" value="1"/>
</dbReference>
<keyword evidence="6" id="KW-1185">Reference proteome</keyword>
<dbReference type="Proteomes" id="UP001327560">
    <property type="component" value="Chromosome 7"/>
</dbReference>
<name>A0AAQ3KVP3_9LILI</name>
<evidence type="ECO:0000313" key="6">
    <source>
        <dbReference type="Proteomes" id="UP001327560"/>
    </source>
</evidence>
<reference evidence="5 6" key="1">
    <citation type="submission" date="2023-10" db="EMBL/GenBank/DDBJ databases">
        <title>Chromosome-scale genome assembly provides insights into flower coloration mechanisms of Canna indica.</title>
        <authorList>
            <person name="Li C."/>
        </authorList>
    </citation>
    <scope>NUCLEOTIDE SEQUENCE [LARGE SCALE GENOMIC DNA]</scope>
    <source>
        <tissue evidence="5">Flower</tissue>
    </source>
</reference>
<evidence type="ECO:0000313" key="5">
    <source>
        <dbReference type="EMBL" id="WOL15559.1"/>
    </source>
</evidence>
<dbReference type="AlphaFoldDB" id="A0AAQ3KVP3"/>
<protein>
    <submittedName>
        <fullName evidence="5">Uncharacterized protein</fullName>
    </submittedName>
</protein>
<dbReference type="InterPro" id="IPR050216">
    <property type="entry name" value="LRR_domain-containing"/>
</dbReference>
<dbReference type="Gene3D" id="3.80.10.10">
    <property type="entry name" value="Ribonuclease Inhibitor"/>
    <property type="match status" value="1"/>
</dbReference>
<dbReference type="InterPro" id="IPR032675">
    <property type="entry name" value="LRR_dom_sf"/>
</dbReference>
<keyword evidence="2" id="KW-0677">Repeat</keyword>
<dbReference type="GO" id="GO:0005737">
    <property type="term" value="C:cytoplasm"/>
    <property type="evidence" value="ECO:0007669"/>
    <property type="project" value="TreeGrafter"/>
</dbReference>
<dbReference type="SUPFAM" id="SSF52058">
    <property type="entry name" value="L domain-like"/>
    <property type="match status" value="1"/>
</dbReference>
<dbReference type="SMART" id="SM00364">
    <property type="entry name" value="LRR_BAC"/>
    <property type="match status" value="3"/>
</dbReference>